<evidence type="ECO:0000259" key="2">
    <source>
        <dbReference type="Pfam" id="PF05050"/>
    </source>
</evidence>
<evidence type="ECO:0000313" key="3">
    <source>
        <dbReference type="EMBL" id="BES98462.1"/>
    </source>
</evidence>
<keyword evidence="1" id="KW-0812">Transmembrane</keyword>
<reference evidence="3 4" key="1">
    <citation type="submission" date="2023-09" db="EMBL/GenBank/DDBJ databases">
        <title>Nesidiocoris tenuis whole genome shotgun sequence.</title>
        <authorList>
            <person name="Shibata T."/>
            <person name="Shimoda M."/>
            <person name="Kobayashi T."/>
            <person name="Uehara T."/>
        </authorList>
    </citation>
    <scope>NUCLEOTIDE SEQUENCE [LARGE SCALE GENOMIC DNA]</scope>
    <source>
        <strain evidence="3 4">Japan</strain>
    </source>
</reference>
<dbReference type="EMBL" id="AP028917">
    <property type="protein sequence ID" value="BES98462.1"/>
    <property type="molecule type" value="Genomic_DNA"/>
</dbReference>
<keyword evidence="1" id="KW-0472">Membrane</keyword>
<dbReference type="PANTHER" id="PTHR34009">
    <property type="entry name" value="PROTEIN STAR"/>
    <property type="match status" value="1"/>
</dbReference>
<feature type="transmembrane region" description="Helical" evidence="1">
    <location>
        <begin position="9"/>
        <end position="28"/>
    </location>
</feature>
<dbReference type="PANTHER" id="PTHR34009:SF2">
    <property type="entry name" value="PROTEIN STAR"/>
    <property type="match status" value="1"/>
</dbReference>
<sequence length="291" mass="33625">MRRSKSRKILLLAPGLTITIFIFVYYYYYREVEDEFVFDAFYQHTSELNGPSVAMTDPLLVEKLKNHYLIPPPNQTFNHRYKLENPRKKDPSMGQSEKIRSILKNKKNGIFIEVGALDGETRSNTLYLERYLNWTGLLIEPDPLNFVRLVRRNRKAWLSPTCLSVKPHPEIVDFEQNENMGKIVGTGVNDNKVQTPKGIVSVQCFPLYTYLLALNLTHVDYFSLDVEGVELDVLKTIPFHSVSIQTLSVEFAHVPGGKEAINDFMFEQGYVMHSEVTHPDWLANDFIFMKV</sequence>
<dbReference type="Pfam" id="PF05050">
    <property type="entry name" value="Methyltransf_21"/>
    <property type="match status" value="1"/>
</dbReference>
<keyword evidence="1" id="KW-1133">Transmembrane helix</keyword>
<accession>A0ABN7B4A9</accession>
<keyword evidence="4" id="KW-1185">Reference proteome</keyword>
<dbReference type="Gene3D" id="3.40.50.150">
    <property type="entry name" value="Vaccinia Virus protein VP39"/>
    <property type="match status" value="1"/>
</dbReference>
<dbReference type="InterPro" id="IPR006342">
    <property type="entry name" value="FkbM_mtfrase"/>
</dbReference>
<dbReference type="InterPro" id="IPR029063">
    <property type="entry name" value="SAM-dependent_MTases_sf"/>
</dbReference>
<evidence type="ECO:0000313" key="4">
    <source>
        <dbReference type="Proteomes" id="UP001307889"/>
    </source>
</evidence>
<proteinExistence type="predicted"/>
<protein>
    <recommendedName>
        <fullName evidence="2">Methyltransferase FkbM domain-containing protein</fullName>
    </recommendedName>
</protein>
<feature type="domain" description="Methyltransferase FkbM" evidence="2">
    <location>
        <begin position="113"/>
        <end position="271"/>
    </location>
</feature>
<organism evidence="3 4">
    <name type="scientific">Nesidiocoris tenuis</name>
    <dbReference type="NCBI Taxonomy" id="355587"/>
    <lineage>
        <taxon>Eukaryota</taxon>
        <taxon>Metazoa</taxon>
        <taxon>Ecdysozoa</taxon>
        <taxon>Arthropoda</taxon>
        <taxon>Hexapoda</taxon>
        <taxon>Insecta</taxon>
        <taxon>Pterygota</taxon>
        <taxon>Neoptera</taxon>
        <taxon>Paraneoptera</taxon>
        <taxon>Hemiptera</taxon>
        <taxon>Heteroptera</taxon>
        <taxon>Panheteroptera</taxon>
        <taxon>Cimicomorpha</taxon>
        <taxon>Miridae</taxon>
        <taxon>Dicyphina</taxon>
        <taxon>Nesidiocoris</taxon>
    </lineage>
</organism>
<dbReference type="Proteomes" id="UP001307889">
    <property type="component" value="Chromosome 9"/>
</dbReference>
<evidence type="ECO:0000256" key="1">
    <source>
        <dbReference type="SAM" id="Phobius"/>
    </source>
</evidence>
<name>A0ABN7B4A9_9HEMI</name>
<dbReference type="InterPro" id="IPR053202">
    <property type="entry name" value="EGF_Rcpt_Signaling_Reg"/>
</dbReference>
<gene>
    <name evidence="3" type="ORF">NTJ_11277</name>
</gene>
<dbReference type="SUPFAM" id="SSF53335">
    <property type="entry name" value="S-adenosyl-L-methionine-dependent methyltransferases"/>
    <property type="match status" value="1"/>
</dbReference>